<accession>A0AAV7KVF8</accession>
<dbReference type="Proteomes" id="UP001066276">
    <property type="component" value="Chromosome 12"/>
</dbReference>
<feature type="compositionally biased region" description="Basic and acidic residues" evidence="1">
    <location>
        <begin position="65"/>
        <end position="78"/>
    </location>
</feature>
<evidence type="ECO:0000313" key="2">
    <source>
        <dbReference type="EMBL" id="KAJ1082524.1"/>
    </source>
</evidence>
<dbReference type="EMBL" id="JANPWB010000016">
    <property type="protein sequence ID" value="KAJ1082524.1"/>
    <property type="molecule type" value="Genomic_DNA"/>
</dbReference>
<comment type="caution">
    <text evidence="2">The sequence shown here is derived from an EMBL/GenBank/DDBJ whole genome shotgun (WGS) entry which is preliminary data.</text>
</comment>
<reference evidence="2" key="1">
    <citation type="journal article" date="2022" name="bioRxiv">
        <title>Sequencing and chromosome-scale assembly of the giantPleurodeles waltlgenome.</title>
        <authorList>
            <person name="Brown T."/>
            <person name="Elewa A."/>
            <person name="Iarovenko S."/>
            <person name="Subramanian E."/>
            <person name="Araus A.J."/>
            <person name="Petzold A."/>
            <person name="Susuki M."/>
            <person name="Suzuki K.-i.T."/>
            <person name="Hayashi T."/>
            <person name="Toyoda A."/>
            <person name="Oliveira C."/>
            <person name="Osipova E."/>
            <person name="Leigh N.D."/>
            <person name="Simon A."/>
            <person name="Yun M.H."/>
        </authorList>
    </citation>
    <scope>NUCLEOTIDE SEQUENCE</scope>
    <source>
        <strain evidence="2">20211129_DDA</strain>
        <tissue evidence="2">Liver</tissue>
    </source>
</reference>
<feature type="compositionally biased region" description="Basic and acidic residues" evidence="1">
    <location>
        <begin position="96"/>
        <end position="105"/>
    </location>
</feature>
<evidence type="ECO:0000313" key="3">
    <source>
        <dbReference type="Proteomes" id="UP001066276"/>
    </source>
</evidence>
<protein>
    <submittedName>
        <fullName evidence="2">Uncharacterized protein</fullName>
    </submittedName>
</protein>
<sequence length="117" mass="13614">MIQDSVSYRAQPLEPSILEIHVLVERKKKMKKEKKPPKCRCYNRYGWSCLHSRHGSPSSGRKHGHEITQQKHLREPRRSTPALYNSFKKRGPQTPDRSRKGEESLRPLAPHGRHLAS</sequence>
<gene>
    <name evidence="2" type="ORF">NDU88_002689</name>
</gene>
<keyword evidence="3" id="KW-1185">Reference proteome</keyword>
<dbReference type="AlphaFoldDB" id="A0AAV7KVF8"/>
<feature type="region of interest" description="Disordered" evidence="1">
    <location>
        <begin position="52"/>
        <end position="117"/>
    </location>
</feature>
<proteinExistence type="predicted"/>
<evidence type="ECO:0000256" key="1">
    <source>
        <dbReference type="SAM" id="MobiDB-lite"/>
    </source>
</evidence>
<name>A0AAV7KVF8_PLEWA</name>
<organism evidence="2 3">
    <name type="scientific">Pleurodeles waltl</name>
    <name type="common">Iberian ribbed newt</name>
    <dbReference type="NCBI Taxonomy" id="8319"/>
    <lineage>
        <taxon>Eukaryota</taxon>
        <taxon>Metazoa</taxon>
        <taxon>Chordata</taxon>
        <taxon>Craniata</taxon>
        <taxon>Vertebrata</taxon>
        <taxon>Euteleostomi</taxon>
        <taxon>Amphibia</taxon>
        <taxon>Batrachia</taxon>
        <taxon>Caudata</taxon>
        <taxon>Salamandroidea</taxon>
        <taxon>Salamandridae</taxon>
        <taxon>Pleurodelinae</taxon>
        <taxon>Pleurodeles</taxon>
    </lineage>
</organism>